<dbReference type="EMBL" id="JANUCP010000004">
    <property type="protein sequence ID" value="MCS3920030.1"/>
    <property type="molecule type" value="Genomic_DNA"/>
</dbReference>
<evidence type="ECO:0000256" key="1">
    <source>
        <dbReference type="SAM" id="MobiDB-lite"/>
    </source>
</evidence>
<feature type="compositionally biased region" description="Low complexity" evidence="1">
    <location>
        <begin position="277"/>
        <end position="288"/>
    </location>
</feature>
<proteinExistence type="predicted"/>
<comment type="caution">
    <text evidence="2">The sequence shown here is derived from an EMBL/GenBank/DDBJ whole genome shotgun (WGS) entry which is preliminary data.</text>
</comment>
<keyword evidence="3" id="KW-1185">Reference proteome</keyword>
<accession>A0ABT2EPZ3</accession>
<evidence type="ECO:0000313" key="3">
    <source>
        <dbReference type="Proteomes" id="UP001204798"/>
    </source>
</evidence>
<name>A0ABT2EPZ3_9BACT</name>
<reference evidence="2 3" key="1">
    <citation type="submission" date="2022-08" db="EMBL/GenBank/DDBJ databases">
        <title>Bacterial and archaeal communities from various locations to study Microbial Dark Matter (Phase II).</title>
        <authorList>
            <person name="Stepanauskas R."/>
        </authorList>
    </citation>
    <scope>NUCLEOTIDE SEQUENCE [LARGE SCALE GENOMIC DNA]</scope>
    <source>
        <strain evidence="2 3">PD1</strain>
    </source>
</reference>
<feature type="region of interest" description="Disordered" evidence="1">
    <location>
        <begin position="240"/>
        <end position="300"/>
    </location>
</feature>
<dbReference type="Proteomes" id="UP001204798">
    <property type="component" value="Unassembled WGS sequence"/>
</dbReference>
<sequence length="313" mass="33841">MKRLLTIGFCFALAIAVFGQLPTSLAPSYLPAVGKTLNYRLLLNGEVQAEMAGVVGFAHFAATVEIEQKWQKSGDNLRCDLTVKGGTLRVFSSVGEQTQKIGWTQITFITTTTGEVIDLIGGGARSFDELVANFDLMATALATLIVPFPKGGVKVGDGWQGAHQLGPTITLTTIQLVEQPNTLPIHLQPIKIRLRYLLPIDALIDPLFRAQTNFTARYSAESEVIFSVTEGRTVSATGTIKLEVGGKVPTPTTPNQETSPEQKQQPEGSSSERENEQGQNQPQEQAPTTTPPPTVAPTFQLKVDAKFDLVQAH</sequence>
<gene>
    <name evidence="2" type="ORF">M2350_002447</name>
</gene>
<organism evidence="2 3">
    <name type="scientific">Candidatus Fervidibacter sacchari</name>
    <dbReference type="NCBI Taxonomy" id="1448929"/>
    <lineage>
        <taxon>Bacteria</taxon>
        <taxon>Candidatus Fervidibacterota</taxon>
        <taxon>Candidatus Fervidibacter</taxon>
    </lineage>
</organism>
<dbReference type="RefSeq" id="WP_259097161.1">
    <property type="nucleotide sequence ID" value="NZ_CP130454.1"/>
</dbReference>
<protein>
    <recommendedName>
        <fullName evidence="4">DUF2993 domain-containing protein</fullName>
    </recommendedName>
</protein>
<evidence type="ECO:0000313" key="2">
    <source>
        <dbReference type="EMBL" id="MCS3920030.1"/>
    </source>
</evidence>
<feature type="compositionally biased region" description="Polar residues" evidence="1">
    <location>
        <begin position="253"/>
        <end position="269"/>
    </location>
</feature>
<evidence type="ECO:0008006" key="4">
    <source>
        <dbReference type="Google" id="ProtNLM"/>
    </source>
</evidence>